<reference evidence="2 3" key="1">
    <citation type="submission" date="2022-09" db="EMBL/GenBank/DDBJ databases">
        <title>Genome sequencing of four strains from tibetan pig.</title>
        <authorList>
            <person name="Feng J."/>
        </authorList>
    </citation>
    <scope>NUCLEOTIDE SEQUENCE [LARGE SCALE GENOMIC DNA]</scope>
    <source>
        <strain evidence="2 3">11-1-1</strain>
    </source>
</reference>
<evidence type="ECO:0000256" key="1">
    <source>
        <dbReference type="SAM" id="SignalP"/>
    </source>
</evidence>
<evidence type="ECO:0008006" key="4">
    <source>
        <dbReference type="Google" id="ProtNLM"/>
    </source>
</evidence>
<feature type="chain" id="PRO_5045774083" description="Lipoprotein" evidence="1">
    <location>
        <begin position="23"/>
        <end position="59"/>
    </location>
</feature>
<accession>A0ABW8KME0</accession>
<keyword evidence="1" id="KW-0732">Signal</keyword>
<gene>
    <name evidence="2" type="ORF">OCH74_02445</name>
</gene>
<protein>
    <recommendedName>
        <fullName evidence="4">Lipoprotein</fullName>
    </recommendedName>
</protein>
<keyword evidence="3" id="KW-1185">Reference proteome</keyword>
<dbReference type="RefSeq" id="WP_404440000.1">
    <property type="nucleotide sequence ID" value="NZ_JAOQBW010000001.1"/>
</dbReference>
<dbReference type="EMBL" id="JAOQBW010000001">
    <property type="protein sequence ID" value="MFK3575733.1"/>
    <property type="molecule type" value="Genomic_DNA"/>
</dbReference>
<proteinExistence type="predicted"/>
<sequence length="59" mass="5986">MGKKNMHLGIACAVFAVASAAACLFGQTPTAVTFALCAGIDGFFAGWGRYGNAGKEEGE</sequence>
<comment type="caution">
    <text evidence="2">The sequence shown here is derived from an EMBL/GenBank/DDBJ whole genome shotgun (WGS) entry which is preliminary data.</text>
</comment>
<dbReference type="PROSITE" id="PS51257">
    <property type="entry name" value="PROKAR_LIPOPROTEIN"/>
    <property type="match status" value="1"/>
</dbReference>
<evidence type="ECO:0000313" key="3">
    <source>
        <dbReference type="Proteomes" id="UP001620273"/>
    </source>
</evidence>
<feature type="signal peptide" evidence="1">
    <location>
        <begin position="1"/>
        <end position="22"/>
    </location>
</feature>
<organism evidence="2 3">
    <name type="scientific">Bifidobacterium thermacidophilum</name>
    <dbReference type="NCBI Taxonomy" id="246618"/>
    <lineage>
        <taxon>Bacteria</taxon>
        <taxon>Bacillati</taxon>
        <taxon>Actinomycetota</taxon>
        <taxon>Actinomycetes</taxon>
        <taxon>Bifidobacteriales</taxon>
        <taxon>Bifidobacteriaceae</taxon>
        <taxon>Bifidobacterium</taxon>
    </lineage>
</organism>
<name>A0ABW8KME0_9BIFI</name>
<dbReference type="Proteomes" id="UP001620273">
    <property type="component" value="Unassembled WGS sequence"/>
</dbReference>
<evidence type="ECO:0000313" key="2">
    <source>
        <dbReference type="EMBL" id="MFK3575733.1"/>
    </source>
</evidence>